<dbReference type="Pfam" id="PF02604">
    <property type="entry name" value="PhdYeFM_antitox"/>
    <property type="match status" value="1"/>
</dbReference>
<keyword evidence="4" id="KW-1185">Reference proteome</keyword>
<gene>
    <name evidence="3" type="ORF">THSYN_06090</name>
</gene>
<comment type="function">
    <text evidence="2">Antitoxin component of a type II toxin-antitoxin (TA) system.</text>
</comment>
<evidence type="ECO:0000256" key="1">
    <source>
        <dbReference type="ARBA" id="ARBA00009981"/>
    </source>
</evidence>
<dbReference type="EMBL" id="CP020370">
    <property type="protein sequence ID" value="AUB84665.1"/>
    <property type="molecule type" value="Genomic_DNA"/>
</dbReference>
<organism evidence="3 4">
    <name type="scientific">Candidatus Thiodictyon syntrophicum</name>
    <dbReference type="NCBI Taxonomy" id="1166950"/>
    <lineage>
        <taxon>Bacteria</taxon>
        <taxon>Pseudomonadati</taxon>
        <taxon>Pseudomonadota</taxon>
        <taxon>Gammaproteobacteria</taxon>
        <taxon>Chromatiales</taxon>
        <taxon>Chromatiaceae</taxon>
        <taxon>Thiodictyon</taxon>
    </lineage>
</organism>
<dbReference type="OrthoDB" id="8819837at2"/>
<dbReference type="AlphaFoldDB" id="A0A2K8UGJ3"/>
<protein>
    <recommendedName>
        <fullName evidence="2">Antitoxin</fullName>
    </recommendedName>
</protein>
<evidence type="ECO:0000256" key="2">
    <source>
        <dbReference type="RuleBase" id="RU362080"/>
    </source>
</evidence>
<dbReference type="SUPFAM" id="SSF143120">
    <property type="entry name" value="YefM-like"/>
    <property type="match status" value="1"/>
</dbReference>
<dbReference type="Gene3D" id="3.40.1620.10">
    <property type="entry name" value="YefM-like domain"/>
    <property type="match status" value="1"/>
</dbReference>
<dbReference type="Proteomes" id="UP000232638">
    <property type="component" value="Chromosome"/>
</dbReference>
<dbReference type="InterPro" id="IPR036165">
    <property type="entry name" value="YefM-like_sf"/>
</dbReference>
<sequence>MPWNIASAKQQFSDLVRRAVVEPQLIYNRKRLVAAVIDAAQYQAFKEWSEQANRRTLGDELAELRQIMDEEDYALVLAPRSTRPNALVQTLEEDGRDLLC</sequence>
<reference evidence="3 4" key="1">
    <citation type="submission" date="2017-03" db="EMBL/GenBank/DDBJ databases">
        <title>Complete genome sequence of Candidatus 'Thiodictyon syntrophicum' sp. nov. strain Cad16T, a photolithoautotroph purple sulfur bacterium isolated from an alpine meromictic lake.</title>
        <authorList>
            <person name="Luedin S.M."/>
            <person name="Pothier J.F."/>
            <person name="Danza F."/>
            <person name="Storelli N."/>
            <person name="Wittwer M."/>
            <person name="Tonolla M."/>
        </authorList>
    </citation>
    <scope>NUCLEOTIDE SEQUENCE [LARGE SCALE GENOMIC DNA]</scope>
    <source>
        <strain evidence="3 4">Cad16T</strain>
    </source>
</reference>
<dbReference type="KEGG" id="tsy:THSYN_06090"/>
<accession>A0A2K8UGJ3</accession>
<dbReference type="InterPro" id="IPR006442">
    <property type="entry name" value="Antitoxin_Phd/YefM"/>
</dbReference>
<evidence type="ECO:0000313" key="3">
    <source>
        <dbReference type="EMBL" id="AUB84665.1"/>
    </source>
</evidence>
<proteinExistence type="inferred from homology"/>
<comment type="similarity">
    <text evidence="1 2">Belongs to the phD/YefM antitoxin family.</text>
</comment>
<name>A0A2K8UGJ3_9GAMM</name>
<evidence type="ECO:0000313" key="4">
    <source>
        <dbReference type="Proteomes" id="UP000232638"/>
    </source>
</evidence>